<evidence type="ECO:0000313" key="14">
    <source>
        <dbReference type="Proteomes" id="UP000032233"/>
    </source>
</evidence>
<sequence>MELVERLQQIVGQDNVVTSEVDCLGYARDMSVHFGPPDMVVFPENTEQVSEIMKACNEAKVPVIPRGGGTSVTGAVLAMKGGVLLNLIRMNKILEVNLTDHYVKVEPGLVCGNLNAALAKDNYFFPPDPGSAAIATLGGMINTNASGIRAVKYGTTKDFVMGLKVVLADGSILKTGTIAPKSSSGYDLTQLFCRSEGTLGVITEATLKILPMPEYSISARLEFPSIETAGAAVTEMLTTGIPIATCEILDNVSIEVLKKAISLEAAEGVNCMIMLELDGHRAAVEEYQGKVDTIGKKHSMMFANWTDDMAEKAPLWEARHKLVPAMSRLKPGYRLVPLMEDFGVPLTKIPETINQIQKVGDKYGFPIATFGHIGDGNLHATFIMDVKKKEEWDAVKKIAFELVDITSEMDGTMSAEHGVGMAKAPYIGDEVGDTGIKVMQSIKDALDPNDILNPAKMGLSGSIEDIYARNAFDPLKDGSDQVITFGSEVDNEIVACIQCGFCRLGCPTYGQTDMETLNARGRVSIAFQMLTGKLEPNQEMAERLYQCMLCANCRFTCPASVDVAAIVQAARQRVVEKGYLPEVFKQFMVDTIEKGNPFGEKKETRTDSFPKGFEAKEKAETLLHLGCVGSYQDVKIIPSIIKILEAAGEDFTVLGDDETCCGYVSYLVGDMATFDKAAEINLEKFKKAGIKNLVSTCAGCHKTFGHLYEKHGHADGYKAEHAVELLDRLIQEGKLKFKEGKDLKVAYHDPCDIGRHMGIFEPPRNVIKALPNVELVEFALNRNLAKCCGGGGGVKAFDNELSGDIGFERIKQAIAVGADTVVSACPSCKNSLNQGAARARKEKLGKIKVMDITELVAKRLA</sequence>
<dbReference type="InterPro" id="IPR016164">
    <property type="entry name" value="FAD-linked_Oxase-like_C"/>
</dbReference>
<dbReference type="AlphaFoldDB" id="A0A0D2JX65"/>
<protein>
    <recommendedName>
        <fullName evidence="10">D-lactate dehydrogenase (cytochrome)</fullName>
        <ecNumber evidence="10">1.1.2.4</ecNumber>
    </recommendedName>
</protein>
<dbReference type="OrthoDB" id="9811557at2"/>
<keyword evidence="9" id="KW-0411">Iron-sulfur</keyword>
<dbReference type="InParanoid" id="A0A0D2JX65"/>
<feature type="domain" description="4Fe-4S ferredoxin-type" evidence="11">
    <location>
        <begin position="485"/>
        <end position="517"/>
    </location>
</feature>
<dbReference type="Proteomes" id="UP000032233">
    <property type="component" value="Unassembled WGS sequence"/>
</dbReference>
<dbReference type="FunFam" id="3.30.70.2740:FF:000001">
    <property type="entry name" value="D-lactate dehydrogenase mitochondrial"/>
    <property type="match status" value="1"/>
</dbReference>
<organism evidence="13 14">
    <name type="scientific">Dethiosulfatarculus sandiegensis</name>
    <dbReference type="NCBI Taxonomy" id="1429043"/>
    <lineage>
        <taxon>Bacteria</taxon>
        <taxon>Pseudomonadati</taxon>
        <taxon>Thermodesulfobacteriota</taxon>
        <taxon>Desulfarculia</taxon>
        <taxon>Desulfarculales</taxon>
        <taxon>Desulfarculaceae</taxon>
        <taxon>Dethiosulfatarculus</taxon>
    </lineage>
</organism>
<dbReference type="GO" id="GO:0046872">
    <property type="term" value="F:metal ion binding"/>
    <property type="evidence" value="ECO:0007669"/>
    <property type="project" value="UniProtKB-KW"/>
</dbReference>
<evidence type="ECO:0000313" key="13">
    <source>
        <dbReference type="EMBL" id="KIX14180.1"/>
    </source>
</evidence>
<dbReference type="RefSeq" id="WP_052515006.1">
    <property type="nucleotide sequence ID" value="NZ_AZAC01000011.1"/>
</dbReference>
<evidence type="ECO:0000256" key="8">
    <source>
        <dbReference type="ARBA" id="ARBA00023004"/>
    </source>
</evidence>
<dbReference type="Pfam" id="PF02913">
    <property type="entry name" value="FAD-oxidase_C"/>
    <property type="match status" value="1"/>
</dbReference>
<dbReference type="PROSITE" id="PS51379">
    <property type="entry name" value="4FE4S_FER_2"/>
    <property type="match status" value="1"/>
</dbReference>
<dbReference type="GO" id="GO:0004458">
    <property type="term" value="F:D-lactate dehydrogenase (cytochrome) activity"/>
    <property type="evidence" value="ECO:0007669"/>
    <property type="project" value="UniProtKB-EC"/>
</dbReference>
<dbReference type="PROSITE" id="PS51387">
    <property type="entry name" value="FAD_PCMH"/>
    <property type="match status" value="1"/>
</dbReference>
<dbReference type="STRING" id="1429043.X474_09205"/>
<dbReference type="SUPFAM" id="SSF55103">
    <property type="entry name" value="FAD-linked oxidases, C-terminal domain"/>
    <property type="match status" value="1"/>
</dbReference>
<dbReference type="EMBL" id="AZAC01000011">
    <property type="protein sequence ID" value="KIX14180.1"/>
    <property type="molecule type" value="Genomic_DNA"/>
</dbReference>
<accession>A0A0D2JX65</accession>
<keyword evidence="14" id="KW-1185">Reference proteome</keyword>
<dbReference type="GO" id="GO:1903457">
    <property type="term" value="P:lactate catabolic process"/>
    <property type="evidence" value="ECO:0007669"/>
    <property type="project" value="TreeGrafter"/>
</dbReference>
<keyword evidence="8" id="KW-0408">Iron</keyword>
<dbReference type="Gene3D" id="1.10.45.10">
    <property type="entry name" value="Vanillyl-alcohol Oxidase, Chain A, domain 4"/>
    <property type="match status" value="1"/>
</dbReference>
<dbReference type="PANTHER" id="PTHR11748:SF111">
    <property type="entry name" value="D-LACTATE DEHYDROGENASE, MITOCHONDRIAL-RELATED"/>
    <property type="match status" value="1"/>
</dbReference>
<dbReference type="SUPFAM" id="SSF46548">
    <property type="entry name" value="alpha-helical ferredoxin"/>
    <property type="match status" value="1"/>
</dbReference>
<evidence type="ECO:0000256" key="10">
    <source>
        <dbReference type="ARBA" id="ARBA00038897"/>
    </source>
</evidence>
<evidence type="ECO:0000256" key="2">
    <source>
        <dbReference type="ARBA" id="ARBA00008000"/>
    </source>
</evidence>
<reference evidence="13 14" key="1">
    <citation type="submission" date="2013-11" db="EMBL/GenBank/DDBJ databases">
        <title>Metagenomic analysis of a methanogenic consortium involved in long chain n-alkane degradation.</title>
        <authorList>
            <person name="Davidova I.A."/>
            <person name="Callaghan A.V."/>
            <person name="Wawrik B."/>
            <person name="Pruitt S."/>
            <person name="Marks C."/>
            <person name="Duncan K.E."/>
            <person name="Suflita J.M."/>
        </authorList>
    </citation>
    <scope>NUCLEOTIDE SEQUENCE [LARGE SCALE GENOMIC DNA]</scope>
    <source>
        <strain evidence="13 14">SPR</strain>
    </source>
</reference>
<dbReference type="InterPro" id="IPR004017">
    <property type="entry name" value="Cys_rich_dom"/>
</dbReference>
<dbReference type="GO" id="GO:0051536">
    <property type="term" value="F:iron-sulfur cluster binding"/>
    <property type="evidence" value="ECO:0007669"/>
    <property type="project" value="UniProtKB-KW"/>
</dbReference>
<comment type="cofactor">
    <cofactor evidence="1">
        <name>FAD</name>
        <dbReference type="ChEBI" id="CHEBI:57692"/>
    </cofactor>
</comment>
<proteinExistence type="inferred from homology"/>
<dbReference type="InterPro" id="IPR017896">
    <property type="entry name" value="4Fe4S_Fe-S-bd"/>
</dbReference>
<evidence type="ECO:0000256" key="7">
    <source>
        <dbReference type="ARBA" id="ARBA00023002"/>
    </source>
</evidence>
<evidence type="ECO:0000256" key="3">
    <source>
        <dbReference type="ARBA" id="ARBA00022630"/>
    </source>
</evidence>
<name>A0A0D2JX65_9BACT</name>
<keyword evidence="4" id="KW-0479">Metal-binding</keyword>
<evidence type="ECO:0000259" key="12">
    <source>
        <dbReference type="PROSITE" id="PS51387"/>
    </source>
</evidence>
<dbReference type="InterPro" id="IPR016166">
    <property type="entry name" value="FAD-bd_PCMH"/>
</dbReference>
<keyword evidence="6" id="KW-0809">Transit peptide</keyword>
<dbReference type="InterPro" id="IPR004113">
    <property type="entry name" value="FAD-bd_oxidored_4_C"/>
</dbReference>
<evidence type="ECO:0000256" key="5">
    <source>
        <dbReference type="ARBA" id="ARBA00022827"/>
    </source>
</evidence>
<gene>
    <name evidence="13" type="ORF">X474_09205</name>
</gene>
<dbReference type="EC" id="1.1.2.4" evidence="10"/>
<dbReference type="Pfam" id="PF13183">
    <property type="entry name" value="Fer4_8"/>
    <property type="match status" value="1"/>
</dbReference>
<evidence type="ECO:0000256" key="6">
    <source>
        <dbReference type="ARBA" id="ARBA00022946"/>
    </source>
</evidence>
<dbReference type="Pfam" id="PF01565">
    <property type="entry name" value="FAD_binding_4"/>
    <property type="match status" value="1"/>
</dbReference>
<dbReference type="Pfam" id="PF02754">
    <property type="entry name" value="CCG"/>
    <property type="match status" value="2"/>
</dbReference>
<dbReference type="FunCoup" id="A0A0D2JX65">
    <property type="interactions" value="457"/>
</dbReference>
<evidence type="ECO:0000259" key="11">
    <source>
        <dbReference type="PROSITE" id="PS51379"/>
    </source>
</evidence>
<evidence type="ECO:0000256" key="4">
    <source>
        <dbReference type="ARBA" id="ARBA00022723"/>
    </source>
</evidence>
<dbReference type="GO" id="GO:0008720">
    <property type="term" value="F:D-lactate dehydrogenase (NAD+) activity"/>
    <property type="evidence" value="ECO:0007669"/>
    <property type="project" value="TreeGrafter"/>
</dbReference>
<dbReference type="InterPro" id="IPR006094">
    <property type="entry name" value="Oxid_FAD_bind_N"/>
</dbReference>
<evidence type="ECO:0000256" key="1">
    <source>
        <dbReference type="ARBA" id="ARBA00001974"/>
    </source>
</evidence>
<comment type="similarity">
    <text evidence="2">Belongs to the FAD-binding oxidoreductase/transferase type 4 family.</text>
</comment>
<dbReference type="InterPro" id="IPR009051">
    <property type="entry name" value="Helical_ferredxn"/>
</dbReference>
<evidence type="ECO:0000256" key="9">
    <source>
        <dbReference type="ARBA" id="ARBA00023014"/>
    </source>
</evidence>
<keyword evidence="3" id="KW-0285">Flavoprotein</keyword>
<dbReference type="Gene3D" id="3.30.465.10">
    <property type="match status" value="1"/>
</dbReference>
<feature type="domain" description="FAD-binding PCMH-type" evidence="12">
    <location>
        <begin position="33"/>
        <end position="212"/>
    </location>
</feature>
<dbReference type="SUPFAM" id="SSF56176">
    <property type="entry name" value="FAD-binding/transporter-associated domain-like"/>
    <property type="match status" value="1"/>
</dbReference>
<dbReference type="GO" id="GO:0071949">
    <property type="term" value="F:FAD binding"/>
    <property type="evidence" value="ECO:0007669"/>
    <property type="project" value="InterPro"/>
</dbReference>
<dbReference type="PANTHER" id="PTHR11748">
    <property type="entry name" value="D-LACTATE DEHYDROGENASE"/>
    <property type="match status" value="1"/>
</dbReference>
<dbReference type="PROSITE" id="PS00198">
    <property type="entry name" value="4FE4S_FER_1"/>
    <property type="match status" value="2"/>
</dbReference>
<dbReference type="InterPro" id="IPR036318">
    <property type="entry name" value="FAD-bd_PCMH-like_sf"/>
</dbReference>
<dbReference type="InterPro" id="IPR016169">
    <property type="entry name" value="FAD-bd_PCMH_sub2"/>
</dbReference>
<dbReference type="Gene3D" id="3.30.70.2740">
    <property type="match status" value="1"/>
</dbReference>
<keyword evidence="7" id="KW-0560">Oxidoreductase</keyword>
<dbReference type="InterPro" id="IPR016171">
    <property type="entry name" value="Vanillyl_alc_oxidase_C-sub2"/>
</dbReference>
<dbReference type="Gene3D" id="1.10.1060.10">
    <property type="entry name" value="Alpha-helical ferredoxin"/>
    <property type="match status" value="1"/>
</dbReference>
<comment type="caution">
    <text evidence="13">The sequence shown here is derived from an EMBL/GenBank/DDBJ whole genome shotgun (WGS) entry which is preliminary data.</text>
</comment>
<keyword evidence="5" id="KW-0274">FAD</keyword>
<dbReference type="InterPro" id="IPR017900">
    <property type="entry name" value="4Fe4S_Fe_S_CS"/>
</dbReference>
<dbReference type="FunFam" id="1.10.45.10:FF:000001">
    <property type="entry name" value="D-lactate dehydrogenase mitochondrial"/>
    <property type="match status" value="1"/>
</dbReference>